<feature type="domain" description="Carrier" evidence="5">
    <location>
        <begin position="508"/>
        <end position="583"/>
    </location>
</feature>
<dbReference type="InterPro" id="IPR006162">
    <property type="entry name" value="Ppantetheine_attach_site"/>
</dbReference>
<dbReference type="PROSITE" id="PS00012">
    <property type="entry name" value="PHOSPHOPANTETHEINE"/>
    <property type="match status" value="1"/>
</dbReference>
<dbReference type="NCBIfam" id="TIGR01733">
    <property type="entry name" value="AA-adenyl-dom"/>
    <property type="match status" value="2"/>
</dbReference>
<dbReference type="Gene3D" id="3.40.50.980">
    <property type="match status" value="4"/>
</dbReference>
<dbReference type="InterPro" id="IPR010071">
    <property type="entry name" value="AA_adenyl_dom"/>
</dbReference>
<dbReference type="GO" id="GO:0031177">
    <property type="term" value="F:phosphopantetheine binding"/>
    <property type="evidence" value="ECO:0007669"/>
    <property type="project" value="InterPro"/>
</dbReference>
<sequence>MQTAELITELVADAARQHPERLAVRQETGDLRYGDLAGDAARLAHRLIAEGIGPGDIVALYGDPGTDLVTGTLAVWWTGAAYLPLDPETPPERTAGILAEAGVRVVLCGGHHRLGVPGARTIALSGLDLTGQPADRPAHRPRPGDLAYVIYTSGTTGRPKGVMVEHGSLANFVRWNAEALALTPADRSAVLASPGFDASVGEQWPALVSGGCLCVAPPGLRRDPAAVVSWLTEQQITVCVLTTALGELVVGAVWEAGTALRVLQTGGDRLRVRPPAGVPFAFVNGYGPTEGTVLATAGQVSSEDTGSLPSIGVPIDGVRIEILDPQLRPVAPGEVGELYLGGAGVARGYLAHPDLTADRFVPDPRPARPGDRLYRTGDLGRWRSDGAIDFAGRNDDQVKIRGHRIEPAEVSAVMGEHPEVATAHVQTCRDGETGDSYLVAYVVPRQARRLPAPRRLREFLSARLPEALIPTAFIILDALPWDRNGKVDRSALPAPDLRRLTAEPAGAPPRTPLQRTIAAAWAEVLNVGEIGLDDNFFDLGGHSLLATQIVTRVRESLGTDVPIGTLLAAPMLGRFTEAVQELRDSTSTGGLPPIVADAGTPESPLSLPQQQVWFHSKLAPDSVAYHAQTSIRVVGPLDVDVLDRALTEIIRRHESLRTTYGEHDGQPLQSVRPPVPARLTRVDLSSATGDERGKRLDEVTRAALADPFDLREPPLARWTAVRLGPEEHELILVEHHLIHDGWSFAVLMAEVEALYNAFSAGRPSPLPPLPVQYRDYVAWQRALLGSPELAEQVRYWKQRLHDAPTELGLPTDRPRPAVQTFRGDVLRLHLPAGVPARIRALGRRYNVTSFMVMYAAFVALVHRFSGDTDICVASGFANRRLREAEALIGMLVNPVVLRTQVSGDMPFRELLAAAREAVLGAAAHQECPFPVVVEALGARRDPSRNPLAQVMFSAHDSAVRNPELGTATSTVFERSNGSAKMDVNVIIVPRARNALGDRRHTDDRVTVLWEFNSALFDESTMRRMAAAYLRLLTAAADEPAARVGRLPVLDDAEKRHLLVERNRQEAEAVPRTAEPVQEAVARWAATRPDLIAVSDGDEHLTYRDLDERASRLAARLSAEGVGPETIVGVCLPRSAALVVAEFAVLKAGGAFLPVDEDNPHDRVAFILAESGARLLITTAGVRDRLQITTPVLLSDAGPEPGAPLSTPPRISADTLAYVIYTSGSTGRPKGVMIQHRSLANLVAWHLRETGLGPSDRGTMVASPGFDFSVWEIWPALAAGATLVVPGRALLLSPPDLRRWLDEERITVCLLPTPLAEAVLNGHGGTGPRGLRILHAAGDRLNVRPPEDAGFTFHNSYGPTENAAISTSGPVAARVDPPALPDIGRPISGTAVYLLDTELNPVPTGTTGEVYLGGAGLARGYARRPDLTADRFVPDPFSGRSGGRLYRTGDLARYRPDGTLDFLGRADRQVKILGYRIEPAEAAAALRTHPGVLDSYVQGRPAGSDGSPELVAYLVMRDRDAVLDDEEIRDHLRDRLPQYLIPTHFVVLPTLPLTRNGKVDASSLPPAEITLAQAPEPRGDLERALAAIWAEVLGRDVVGRNDSFYELGGNSLKLVQAHHRMTSRLRIDFPLVELFERPTIHELAGYLGALTGTTAK</sequence>
<dbReference type="GO" id="GO:0043041">
    <property type="term" value="P:amino acid activation for nonribosomal peptide biosynthetic process"/>
    <property type="evidence" value="ECO:0007669"/>
    <property type="project" value="TreeGrafter"/>
</dbReference>
<dbReference type="EMBL" id="BMMX01000002">
    <property type="protein sequence ID" value="GGK78976.1"/>
    <property type="molecule type" value="Genomic_DNA"/>
</dbReference>
<feature type="domain" description="Carrier" evidence="5">
    <location>
        <begin position="1575"/>
        <end position="1650"/>
    </location>
</feature>
<gene>
    <name evidence="6" type="ORF">GCM10012284_11150</name>
</gene>
<dbReference type="InterPro" id="IPR009081">
    <property type="entry name" value="PP-bd_ACP"/>
</dbReference>
<dbReference type="Gene3D" id="1.10.1200.10">
    <property type="entry name" value="ACP-like"/>
    <property type="match status" value="2"/>
</dbReference>
<keyword evidence="7" id="KW-1185">Reference proteome</keyword>
<dbReference type="InterPro" id="IPR045851">
    <property type="entry name" value="AMP-bd_C_sf"/>
</dbReference>
<keyword evidence="3" id="KW-0597">Phosphoprotein</keyword>
<dbReference type="InterPro" id="IPR025110">
    <property type="entry name" value="AMP-bd_C"/>
</dbReference>
<comment type="caution">
    <text evidence="6">The sequence shown here is derived from an EMBL/GenBank/DDBJ whole genome shotgun (WGS) entry which is preliminary data.</text>
</comment>
<dbReference type="GO" id="GO:0003824">
    <property type="term" value="F:catalytic activity"/>
    <property type="evidence" value="ECO:0007669"/>
    <property type="project" value="InterPro"/>
</dbReference>
<dbReference type="PROSITE" id="PS00455">
    <property type="entry name" value="AMP_BINDING"/>
    <property type="match status" value="2"/>
</dbReference>
<proteinExistence type="predicted"/>
<dbReference type="FunFam" id="2.30.38.10:FF:000001">
    <property type="entry name" value="Non-ribosomal peptide synthetase PvdI"/>
    <property type="match status" value="1"/>
</dbReference>
<dbReference type="GO" id="GO:0072330">
    <property type="term" value="P:monocarboxylic acid biosynthetic process"/>
    <property type="evidence" value="ECO:0007669"/>
    <property type="project" value="UniProtKB-ARBA"/>
</dbReference>
<comment type="cofactor">
    <cofactor evidence="1">
        <name>pantetheine 4'-phosphate</name>
        <dbReference type="ChEBI" id="CHEBI:47942"/>
    </cofactor>
</comment>
<keyword evidence="2" id="KW-0596">Phosphopantetheine</keyword>
<reference evidence="6" key="1">
    <citation type="journal article" date="2014" name="Int. J. Syst. Evol. Microbiol.">
        <title>Complete genome sequence of Corynebacterium casei LMG S-19264T (=DSM 44701T), isolated from a smear-ripened cheese.</title>
        <authorList>
            <consortium name="US DOE Joint Genome Institute (JGI-PGF)"/>
            <person name="Walter F."/>
            <person name="Albersmeier A."/>
            <person name="Kalinowski J."/>
            <person name="Ruckert C."/>
        </authorList>
    </citation>
    <scope>NUCLEOTIDE SEQUENCE</scope>
    <source>
        <strain evidence="6">CGMCC 4.7299</strain>
    </source>
</reference>
<dbReference type="RefSeq" id="WP_189078005.1">
    <property type="nucleotide sequence ID" value="NZ_BMMX01000002.1"/>
</dbReference>
<dbReference type="Gene3D" id="2.30.38.10">
    <property type="entry name" value="Luciferase, Domain 3"/>
    <property type="match status" value="2"/>
</dbReference>
<protein>
    <recommendedName>
        <fullName evidence="5">Carrier domain-containing protein</fullName>
    </recommendedName>
</protein>
<evidence type="ECO:0000313" key="6">
    <source>
        <dbReference type="EMBL" id="GGK78976.1"/>
    </source>
</evidence>
<dbReference type="GO" id="GO:0044550">
    <property type="term" value="P:secondary metabolite biosynthetic process"/>
    <property type="evidence" value="ECO:0007669"/>
    <property type="project" value="TreeGrafter"/>
</dbReference>
<dbReference type="Pfam" id="PF13193">
    <property type="entry name" value="AMP-binding_C"/>
    <property type="match status" value="2"/>
</dbReference>
<evidence type="ECO:0000256" key="1">
    <source>
        <dbReference type="ARBA" id="ARBA00001957"/>
    </source>
</evidence>
<accession>A0A8J3FMF2</accession>
<dbReference type="PRINTS" id="PR00154">
    <property type="entry name" value="AMPBINDING"/>
</dbReference>
<dbReference type="Gene3D" id="3.30.300.30">
    <property type="match status" value="2"/>
</dbReference>
<dbReference type="Pfam" id="PF00501">
    <property type="entry name" value="AMP-binding"/>
    <property type="match status" value="2"/>
</dbReference>
<dbReference type="SUPFAM" id="SSF47336">
    <property type="entry name" value="ACP-like"/>
    <property type="match status" value="2"/>
</dbReference>
<dbReference type="Gene3D" id="3.30.559.30">
    <property type="entry name" value="Nonribosomal peptide synthetase, condensation domain"/>
    <property type="match status" value="1"/>
</dbReference>
<dbReference type="InterPro" id="IPR020845">
    <property type="entry name" value="AMP-binding_CS"/>
</dbReference>
<dbReference type="FunFam" id="3.40.50.980:FF:000001">
    <property type="entry name" value="Non-ribosomal peptide synthetase"/>
    <property type="match status" value="1"/>
</dbReference>
<dbReference type="GO" id="GO:0005737">
    <property type="term" value="C:cytoplasm"/>
    <property type="evidence" value="ECO:0007669"/>
    <property type="project" value="TreeGrafter"/>
</dbReference>
<dbReference type="CDD" id="cd05930">
    <property type="entry name" value="A_NRPS"/>
    <property type="match status" value="2"/>
</dbReference>
<dbReference type="InterPro" id="IPR036736">
    <property type="entry name" value="ACP-like_sf"/>
</dbReference>
<evidence type="ECO:0000256" key="2">
    <source>
        <dbReference type="ARBA" id="ARBA00022450"/>
    </source>
</evidence>
<dbReference type="InterPro" id="IPR020459">
    <property type="entry name" value="AMP-binding"/>
</dbReference>
<dbReference type="InterPro" id="IPR023213">
    <property type="entry name" value="CAT-like_dom_sf"/>
</dbReference>
<dbReference type="GO" id="GO:0008610">
    <property type="term" value="P:lipid biosynthetic process"/>
    <property type="evidence" value="ECO:0007669"/>
    <property type="project" value="UniProtKB-ARBA"/>
</dbReference>
<evidence type="ECO:0000256" key="3">
    <source>
        <dbReference type="ARBA" id="ARBA00022553"/>
    </source>
</evidence>
<dbReference type="InterPro" id="IPR020806">
    <property type="entry name" value="PKS_PP-bd"/>
</dbReference>
<evidence type="ECO:0000313" key="7">
    <source>
        <dbReference type="Proteomes" id="UP000656042"/>
    </source>
</evidence>
<dbReference type="Gene3D" id="3.30.559.10">
    <property type="entry name" value="Chloramphenicol acetyltransferase-like domain"/>
    <property type="match status" value="1"/>
</dbReference>
<dbReference type="InterPro" id="IPR000873">
    <property type="entry name" value="AMP-dep_synth/lig_dom"/>
</dbReference>
<dbReference type="FunFam" id="3.40.50.12780:FF:000012">
    <property type="entry name" value="Non-ribosomal peptide synthetase"/>
    <property type="match status" value="1"/>
</dbReference>
<dbReference type="PANTHER" id="PTHR45527">
    <property type="entry name" value="NONRIBOSOMAL PEPTIDE SYNTHETASE"/>
    <property type="match status" value="1"/>
</dbReference>
<dbReference type="InterPro" id="IPR001242">
    <property type="entry name" value="Condensation_dom"/>
</dbReference>
<organism evidence="6 7">
    <name type="scientific">Mangrovihabitans endophyticus</name>
    <dbReference type="NCBI Taxonomy" id="1751298"/>
    <lineage>
        <taxon>Bacteria</taxon>
        <taxon>Bacillati</taxon>
        <taxon>Actinomycetota</taxon>
        <taxon>Actinomycetes</taxon>
        <taxon>Micromonosporales</taxon>
        <taxon>Micromonosporaceae</taxon>
        <taxon>Mangrovihabitans</taxon>
    </lineage>
</organism>
<dbReference type="PROSITE" id="PS50075">
    <property type="entry name" value="CARRIER"/>
    <property type="match status" value="2"/>
</dbReference>
<dbReference type="SUPFAM" id="SSF56801">
    <property type="entry name" value="Acetyl-CoA synthetase-like"/>
    <property type="match status" value="2"/>
</dbReference>
<dbReference type="Pfam" id="PF00550">
    <property type="entry name" value="PP-binding"/>
    <property type="match status" value="2"/>
</dbReference>
<evidence type="ECO:0000259" key="5">
    <source>
        <dbReference type="PROSITE" id="PS50075"/>
    </source>
</evidence>
<feature type="region of interest" description="Disordered" evidence="4">
    <location>
        <begin position="583"/>
        <end position="603"/>
    </location>
</feature>
<dbReference type="PANTHER" id="PTHR45527:SF1">
    <property type="entry name" value="FATTY ACID SYNTHASE"/>
    <property type="match status" value="1"/>
</dbReference>
<reference evidence="6" key="2">
    <citation type="submission" date="2020-09" db="EMBL/GenBank/DDBJ databases">
        <authorList>
            <person name="Sun Q."/>
            <person name="Zhou Y."/>
        </authorList>
    </citation>
    <scope>NUCLEOTIDE SEQUENCE</scope>
    <source>
        <strain evidence="6">CGMCC 4.7299</strain>
    </source>
</reference>
<dbReference type="Proteomes" id="UP000656042">
    <property type="component" value="Unassembled WGS sequence"/>
</dbReference>
<dbReference type="Pfam" id="PF00668">
    <property type="entry name" value="Condensation"/>
    <property type="match status" value="1"/>
</dbReference>
<name>A0A8J3FMF2_9ACTN</name>
<dbReference type="SMART" id="SM00823">
    <property type="entry name" value="PKS_PP"/>
    <property type="match status" value="2"/>
</dbReference>
<dbReference type="SUPFAM" id="SSF52777">
    <property type="entry name" value="CoA-dependent acyltransferases"/>
    <property type="match status" value="2"/>
</dbReference>
<dbReference type="CDD" id="cd19531">
    <property type="entry name" value="LCL_NRPS-like"/>
    <property type="match status" value="1"/>
</dbReference>
<dbReference type="FunFam" id="1.10.1200.10:FF:000016">
    <property type="entry name" value="Non-ribosomal peptide synthase"/>
    <property type="match status" value="1"/>
</dbReference>
<evidence type="ECO:0000256" key="4">
    <source>
        <dbReference type="SAM" id="MobiDB-lite"/>
    </source>
</evidence>